<dbReference type="InterPro" id="IPR000847">
    <property type="entry name" value="LysR_HTH_N"/>
</dbReference>
<dbReference type="EMBL" id="CP014859">
    <property type="protein sequence ID" value="AOS64128.1"/>
    <property type="molecule type" value="Genomic_DNA"/>
</dbReference>
<gene>
    <name evidence="6" type="ORF">TL08_16640</name>
</gene>
<dbReference type="PRINTS" id="PR00039">
    <property type="entry name" value="HTHLYSR"/>
</dbReference>
<keyword evidence="2" id="KW-0805">Transcription regulation</keyword>
<dbReference type="PROSITE" id="PS50931">
    <property type="entry name" value="HTH_LYSR"/>
    <property type="match status" value="1"/>
</dbReference>
<dbReference type="SUPFAM" id="SSF53850">
    <property type="entry name" value="Periplasmic binding protein-like II"/>
    <property type="match status" value="1"/>
</dbReference>
<comment type="similarity">
    <text evidence="1">Belongs to the LysR transcriptional regulatory family.</text>
</comment>
<dbReference type="KEGG" id="ahm:TL08_16640"/>
<evidence type="ECO:0000256" key="1">
    <source>
        <dbReference type="ARBA" id="ARBA00009437"/>
    </source>
</evidence>
<dbReference type="Pfam" id="PF00126">
    <property type="entry name" value="HTH_1"/>
    <property type="match status" value="1"/>
</dbReference>
<dbReference type="Gene3D" id="3.40.190.10">
    <property type="entry name" value="Periplasmic binding protein-like II"/>
    <property type="match status" value="2"/>
</dbReference>
<keyword evidence="3" id="KW-0238">DNA-binding</keyword>
<name>A0AAC9HRK2_9PSEU</name>
<evidence type="ECO:0000256" key="3">
    <source>
        <dbReference type="ARBA" id="ARBA00023125"/>
    </source>
</evidence>
<dbReference type="RefSeq" id="WP_084643706.1">
    <property type="nucleotide sequence ID" value="NZ_CP014859.1"/>
</dbReference>
<evidence type="ECO:0000313" key="6">
    <source>
        <dbReference type="EMBL" id="AOS64128.1"/>
    </source>
</evidence>
<dbReference type="Gene3D" id="1.10.10.10">
    <property type="entry name" value="Winged helix-like DNA-binding domain superfamily/Winged helix DNA-binding domain"/>
    <property type="match status" value="1"/>
</dbReference>
<keyword evidence="4" id="KW-0804">Transcription</keyword>
<dbReference type="AlphaFoldDB" id="A0AAC9HRK2"/>
<evidence type="ECO:0000256" key="2">
    <source>
        <dbReference type="ARBA" id="ARBA00023015"/>
    </source>
</evidence>
<evidence type="ECO:0000259" key="5">
    <source>
        <dbReference type="PROSITE" id="PS50931"/>
    </source>
</evidence>
<feature type="domain" description="HTH lysR-type" evidence="5">
    <location>
        <begin position="6"/>
        <end position="63"/>
    </location>
</feature>
<dbReference type="GO" id="GO:0003677">
    <property type="term" value="F:DNA binding"/>
    <property type="evidence" value="ECO:0007669"/>
    <property type="project" value="UniProtKB-KW"/>
</dbReference>
<dbReference type="Proteomes" id="UP000095210">
    <property type="component" value="Chromosome"/>
</dbReference>
<dbReference type="InterPro" id="IPR036388">
    <property type="entry name" value="WH-like_DNA-bd_sf"/>
</dbReference>
<dbReference type="SUPFAM" id="SSF46785">
    <property type="entry name" value="Winged helix' DNA-binding domain"/>
    <property type="match status" value="1"/>
</dbReference>
<organism evidence="6 7">
    <name type="scientific">Actinoalloteichus hymeniacidonis</name>
    <dbReference type="NCBI Taxonomy" id="340345"/>
    <lineage>
        <taxon>Bacteria</taxon>
        <taxon>Bacillati</taxon>
        <taxon>Actinomycetota</taxon>
        <taxon>Actinomycetes</taxon>
        <taxon>Pseudonocardiales</taxon>
        <taxon>Pseudonocardiaceae</taxon>
        <taxon>Actinoalloteichus</taxon>
    </lineage>
</organism>
<evidence type="ECO:0000313" key="7">
    <source>
        <dbReference type="Proteomes" id="UP000095210"/>
    </source>
</evidence>
<dbReference type="InterPro" id="IPR036390">
    <property type="entry name" value="WH_DNA-bd_sf"/>
</dbReference>
<dbReference type="FunFam" id="1.10.10.10:FF:000001">
    <property type="entry name" value="LysR family transcriptional regulator"/>
    <property type="match status" value="1"/>
</dbReference>
<proteinExistence type="inferred from homology"/>
<dbReference type="InterPro" id="IPR050176">
    <property type="entry name" value="LTTR"/>
</dbReference>
<dbReference type="PANTHER" id="PTHR30579:SF7">
    <property type="entry name" value="HTH-TYPE TRANSCRIPTIONAL REGULATOR LRHA-RELATED"/>
    <property type="match status" value="1"/>
</dbReference>
<dbReference type="GO" id="GO:0003700">
    <property type="term" value="F:DNA-binding transcription factor activity"/>
    <property type="evidence" value="ECO:0007669"/>
    <property type="project" value="InterPro"/>
</dbReference>
<sequence length="307" mass="33062">MVDVSLDLLQLRTFVAIEDCGGFGRAASVLRISQPTVSQHVRQLERRLRQTLVEKDGRRARFTAAGERLLVEARRIMAVHDEALNRLTSDTRTGLVIGSAETAAEQVLPELLSSLRDAYPGRPVRFHLDRSTQLIDSVDRGLVDLAVILGFPGDIPGRLVGNLPLRWYAAPGWQPPARSDPWPLVAYREPCGMRQRALQRLGEADRTVDVVAESTSVEGVIAAVRAGLGVAVLPSAGRAPSGLTRLGGLPDLGSIGVHLATRRGLDLNLETAALDVLESFFGSLDIPWSAGSGRALPAPRSPEITTP</sequence>
<protein>
    <submittedName>
        <fullName evidence="6">Transcriptional regulator</fullName>
    </submittedName>
</protein>
<keyword evidence="7" id="KW-1185">Reference proteome</keyword>
<reference evidence="7" key="1">
    <citation type="submission" date="2016-03" db="EMBL/GenBank/DDBJ databases">
        <title>Complete genome sequence of the type strain Actinoalloteichus hymeniacidonis DSM 45092.</title>
        <authorList>
            <person name="Schaffert L."/>
            <person name="Albersmeier A."/>
            <person name="Winkler A."/>
            <person name="Kalinowski J."/>
            <person name="Zotchev S."/>
            <person name="Ruckert C."/>
        </authorList>
    </citation>
    <scope>NUCLEOTIDE SEQUENCE [LARGE SCALE GENOMIC DNA]</scope>
    <source>
        <strain evidence="7">HPA177(T) (DSM 45092(T))</strain>
    </source>
</reference>
<dbReference type="Pfam" id="PF03466">
    <property type="entry name" value="LysR_substrate"/>
    <property type="match status" value="1"/>
</dbReference>
<dbReference type="PANTHER" id="PTHR30579">
    <property type="entry name" value="TRANSCRIPTIONAL REGULATOR"/>
    <property type="match status" value="1"/>
</dbReference>
<evidence type="ECO:0000256" key="4">
    <source>
        <dbReference type="ARBA" id="ARBA00023163"/>
    </source>
</evidence>
<accession>A0AAC9HRK2</accession>
<dbReference type="InterPro" id="IPR005119">
    <property type="entry name" value="LysR_subst-bd"/>
</dbReference>